<dbReference type="PANTHER" id="PTHR43224:SF1">
    <property type="entry name" value="AMIDINOTRANSFERASE"/>
    <property type="match status" value="1"/>
</dbReference>
<dbReference type="InterPro" id="IPR014541">
    <property type="entry name" value="Amdntrnsf_FN0238"/>
</dbReference>
<dbReference type="GO" id="GO:0016787">
    <property type="term" value="F:hydrolase activity"/>
    <property type="evidence" value="ECO:0007669"/>
    <property type="project" value="UniProtKB-KW"/>
</dbReference>
<reference evidence="2" key="1">
    <citation type="journal article" date="2019" name="Int. J. Syst. Evol. Microbiol.">
        <title>The Global Catalogue of Microorganisms (GCM) 10K type strain sequencing project: providing services to taxonomists for standard genome sequencing and annotation.</title>
        <authorList>
            <consortium name="The Broad Institute Genomics Platform"/>
            <consortium name="The Broad Institute Genome Sequencing Center for Infectious Disease"/>
            <person name="Wu L."/>
            <person name="Ma J."/>
        </authorList>
    </citation>
    <scope>NUCLEOTIDE SEQUENCE [LARGE SCALE GENOMIC DNA]</scope>
    <source>
        <strain evidence="2">CGMCC 4.7427</strain>
    </source>
</reference>
<dbReference type="PANTHER" id="PTHR43224">
    <property type="entry name" value="AMIDINOTRANSFERASE"/>
    <property type="match status" value="1"/>
</dbReference>
<keyword evidence="2" id="KW-1185">Reference proteome</keyword>
<dbReference type="NCBIfam" id="NF046062">
    <property type="entry name" value="citrull_CtlX"/>
    <property type="match status" value="1"/>
</dbReference>
<dbReference type="SUPFAM" id="SSF55909">
    <property type="entry name" value="Pentein"/>
    <property type="match status" value="1"/>
</dbReference>
<keyword evidence="1" id="KW-0378">Hydrolase</keyword>
<proteinExistence type="predicted"/>
<sequence>MASRQITNTILMIRPVQFRMNEETAVNNYFQEDISLKNDEINTKAQQEFDDFVAKLRAVGVNVIVENDDMKGNTPDSVFPNNWVSFHESGNVALYPMFAENRRRERREEVLIRLESEGFTINNIVDYTEAEDEDVFLEGTGSILMDRQNERAYCALSARADESLFIEFCEDFEYTPVVFTANQTVDGKRLPIYHTNVMMCLAEEFCVICLDTIDDKKERKNVLKHLKETGKQVISITEEQMHHFAGNMLQVLGADDKKYLVMSADAHQSLTKDQVNKIEKHCEILSSDLSTIETCGGGSARCMMAEVFLPKEE</sequence>
<dbReference type="RefSeq" id="WP_380032451.1">
    <property type="nucleotide sequence ID" value="NZ_JBHSHB010000008.1"/>
</dbReference>
<gene>
    <name evidence="1" type="primary">ctlX</name>
    <name evidence="1" type="ORF">ACFO5T_04660</name>
</gene>
<dbReference type="Pfam" id="PF19420">
    <property type="entry name" value="DDAH_eukar"/>
    <property type="match status" value="1"/>
</dbReference>
<accession>A0ABV9L9A9</accession>
<dbReference type="Gene3D" id="3.75.10.10">
    <property type="entry name" value="L-arginine/glycine Amidinotransferase, Chain A"/>
    <property type="match status" value="1"/>
</dbReference>
<dbReference type="Proteomes" id="UP001595878">
    <property type="component" value="Unassembled WGS sequence"/>
</dbReference>
<dbReference type="EMBL" id="JBHSHB010000008">
    <property type="protein sequence ID" value="MFC4689715.1"/>
    <property type="molecule type" value="Genomic_DNA"/>
</dbReference>
<dbReference type="PIRSF" id="PIRSF028188">
    <property type="entry name" value="Amdntrnsf_FN0238"/>
    <property type="match status" value="1"/>
</dbReference>
<evidence type="ECO:0000313" key="1">
    <source>
        <dbReference type="EMBL" id="MFC4689715.1"/>
    </source>
</evidence>
<comment type="caution">
    <text evidence="1">The sequence shown here is derived from an EMBL/GenBank/DDBJ whole genome shotgun (WGS) entry which is preliminary data.</text>
</comment>
<evidence type="ECO:0000313" key="2">
    <source>
        <dbReference type="Proteomes" id="UP001595878"/>
    </source>
</evidence>
<protein>
    <submittedName>
        <fullName evidence="1">Citrulline utilization hydrolase CtlX</fullName>
    </submittedName>
</protein>
<name>A0ABV9L9A9_9FLAO</name>
<organism evidence="1 2">
    <name type="scientific">Dokdonia genika</name>
    <dbReference type="NCBI Taxonomy" id="308113"/>
    <lineage>
        <taxon>Bacteria</taxon>
        <taxon>Pseudomonadati</taxon>
        <taxon>Bacteroidota</taxon>
        <taxon>Flavobacteriia</taxon>
        <taxon>Flavobacteriales</taxon>
        <taxon>Flavobacteriaceae</taxon>
        <taxon>Dokdonia</taxon>
    </lineage>
</organism>